<dbReference type="Gene3D" id="3.40.50.150">
    <property type="entry name" value="Vaccinia Virus protein VP39"/>
    <property type="match status" value="1"/>
</dbReference>
<reference evidence="2" key="1">
    <citation type="journal article" date="2020" name="Stud. Mycol.">
        <title>101 Dothideomycetes genomes: a test case for predicting lifestyles and emergence of pathogens.</title>
        <authorList>
            <person name="Haridas S."/>
            <person name="Albert R."/>
            <person name="Binder M."/>
            <person name="Bloem J."/>
            <person name="Labutti K."/>
            <person name="Salamov A."/>
            <person name="Andreopoulos B."/>
            <person name="Baker S."/>
            <person name="Barry K."/>
            <person name="Bills G."/>
            <person name="Bluhm B."/>
            <person name="Cannon C."/>
            <person name="Castanera R."/>
            <person name="Culley D."/>
            <person name="Daum C."/>
            <person name="Ezra D."/>
            <person name="Gonzalez J."/>
            <person name="Henrissat B."/>
            <person name="Kuo A."/>
            <person name="Liang C."/>
            <person name="Lipzen A."/>
            <person name="Lutzoni F."/>
            <person name="Magnuson J."/>
            <person name="Mondo S."/>
            <person name="Nolan M."/>
            <person name="Ohm R."/>
            <person name="Pangilinan J."/>
            <person name="Park H.-J."/>
            <person name="Ramirez L."/>
            <person name="Alfaro M."/>
            <person name="Sun H."/>
            <person name="Tritt A."/>
            <person name="Yoshinaga Y."/>
            <person name="Zwiers L.-H."/>
            <person name="Turgeon B."/>
            <person name="Goodwin S."/>
            <person name="Spatafora J."/>
            <person name="Crous P."/>
            <person name="Grigoriev I."/>
        </authorList>
    </citation>
    <scope>NUCLEOTIDE SEQUENCE</scope>
    <source>
        <strain evidence="2">CBS 675.92</strain>
    </source>
</reference>
<dbReference type="OrthoDB" id="2013972at2759"/>
<keyword evidence="2" id="KW-0489">Methyltransferase</keyword>
<accession>A0A6A5TMW0</accession>
<protein>
    <submittedName>
        <fullName evidence="2">S-adenosyl-L-methionine-dependent methyltransferase</fullName>
    </submittedName>
</protein>
<name>A0A6A5TMW0_9PLEO</name>
<gene>
    <name evidence="2" type="ORF">CC80DRAFT_493914</name>
</gene>
<dbReference type="GO" id="GO:0032259">
    <property type="term" value="P:methylation"/>
    <property type="evidence" value="ECO:0007669"/>
    <property type="project" value="UniProtKB-KW"/>
</dbReference>
<dbReference type="GO" id="GO:0008168">
    <property type="term" value="F:methyltransferase activity"/>
    <property type="evidence" value="ECO:0007669"/>
    <property type="project" value="UniProtKB-KW"/>
</dbReference>
<dbReference type="PANTHER" id="PTHR43591:SF102">
    <property type="entry name" value="S-ADENOSYL-L-METHIONINE-DEPENDENT METHYLTRANSFERASE"/>
    <property type="match status" value="1"/>
</dbReference>
<proteinExistence type="predicted"/>
<dbReference type="InterPro" id="IPR029063">
    <property type="entry name" value="SAM-dependent_MTases_sf"/>
</dbReference>
<dbReference type="SUPFAM" id="SSF53335">
    <property type="entry name" value="S-adenosyl-L-methionine-dependent methyltransferases"/>
    <property type="match status" value="1"/>
</dbReference>
<sequence length="347" mass="38875">MSAPLPETLYNGPLVPDSDSSSEADSAVGGLSYASSTTSARSDIHTPVEEYGRTYHGYKAGKYILPNDQLERDRLDLQHMIWLLLIDGGLHLAPIESPKRVLDIATGTGIWAMDFAEQNPESKVLGTDLSPIQPDYVPANLSFEIADAEDEWTYSRPFDFIHGRALLSCFTDPKSMIEKAYASLAPGGYLELQDGLFPFSFLDPQPPPDHPIRIFHENALLASHKSGRPWDNVQHYRRWMIEAGFVDVEEKILPWPCGTWAKGEKMKKLGMYGLEDLRLAVPPICMKLFAKVLGWEVERVEKFIGEVVPQLGAKKVHLYVNTLWVYGRKPFEGEAQTQTQAEAEQAV</sequence>
<dbReference type="Pfam" id="PF13489">
    <property type="entry name" value="Methyltransf_23"/>
    <property type="match status" value="1"/>
</dbReference>
<dbReference type="CDD" id="cd02440">
    <property type="entry name" value="AdoMet_MTases"/>
    <property type="match status" value="1"/>
</dbReference>
<organism evidence="2 3">
    <name type="scientific">Byssothecium circinans</name>
    <dbReference type="NCBI Taxonomy" id="147558"/>
    <lineage>
        <taxon>Eukaryota</taxon>
        <taxon>Fungi</taxon>
        <taxon>Dikarya</taxon>
        <taxon>Ascomycota</taxon>
        <taxon>Pezizomycotina</taxon>
        <taxon>Dothideomycetes</taxon>
        <taxon>Pleosporomycetidae</taxon>
        <taxon>Pleosporales</taxon>
        <taxon>Massarineae</taxon>
        <taxon>Massarinaceae</taxon>
        <taxon>Byssothecium</taxon>
    </lineage>
</organism>
<dbReference type="Proteomes" id="UP000800035">
    <property type="component" value="Unassembled WGS sequence"/>
</dbReference>
<feature type="region of interest" description="Disordered" evidence="1">
    <location>
        <begin position="1"/>
        <end position="29"/>
    </location>
</feature>
<dbReference type="AlphaFoldDB" id="A0A6A5TMW0"/>
<keyword evidence="3" id="KW-1185">Reference proteome</keyword>
<dbReference type="EMBL" id="ML977000">
    <property type="protein sequence ID" value="KAF1954055.1"/>
    <property type="molecule type" value="Genomic_DNA"/>
</dbReference>
<evidence type="ECO:0000256" key="1">
    <source>
        <dbReference type="SAM" id="MobiDB-lite"/>
    </source>
</evidence>
<evidence type="ECO:0000313" key="2">
    <source>
        <dbReference type="EMBL" id="KAF1954055.1"/>
    </source>
</evidence>
<evidence type="ECO:0000313" key="3">
    <source>
        <dbReference type="Proteomes" id="UP000800035"/>
    </source>
</evidence>
<dbReference type="PANTHER" id="PTHR43591">
    <property type="entry name" value="METHYLTRANSFERASE"/>
    <property type="match status" value="1"/>
</dbReference>
<feature type="compositionally biased region" description="Low complexity" evidence="1">
    <location>
        <begin position="17"/>
        <end position="27"/>
    </location>
</feature>
<keyword evidence="2" id="KW-0808">Transferase</keyword>